<gene>
    <name evidence="3" type="ORF">ACFFTP_04430</name>
</gene>
<comment type="caution">
    <text evidence="3">The sequence shown here is derived from an EMBL/GenBank/DDBJ whole genome shotgun (WGS) entry which is preliminary data.</text>
</comment>
<keyword evidence="4" id="KW-1185">Reference proteome</keyword>
<keyword evidence="2" id="KW-0732">Signal</keyword>
<feature type="signal peptide" evidence="2">
    <location>
        <begin position="1"/>
        <end position="28"/>
    </location>
</feature>
<name>A0ABV5QIX8_9ACTN</name>
<organism evidence="3 4">
    <name type="scientific">Streptomyces roseoviridis</name>
    <dbReference type="NCBI Taxonomy" id="67361"/>
    <lineage>
        <taxon>Bacteria</taxon>
        <taxon>Bacillati</taxon>
        <taxon>Actinomycetota</taxon>
        <taxon>Actinomycetes</taxon>
        <taxon>Kitasatosporales</taxon>
        <taxon>Streptomycetaceae</taxon>
        <taxon>Streptomyces</taxon>
    </lineage>
</organism>
<feature type="chain" id="PRO_5046358394" description="Secreted protein" evidence="2">
    <location>
        <begin position="29"/>
        <end position="248"/>
    </location>
</feature>
<evidence type="ECO:0000256" key="2">
    <source>
        <dbReference type="SAM" id="SignalP"/>
    </source>
</evidence>
<evidence type="ECO:0000313" key="3">
    <source>
        <dbReference type="EMBL" id="MFB9553444.1"/>
    </source>
</evidence>
<protein>
    <recommendedName>
        <fullName evidence="5">Secreted protein</fullName>
    </recommendedName>
</protein>
<dbReference type="EMBL" id="JBHMCT010000005">
    <property type="protein sequence ID" value="MFB9553444.1"/>
    <property type="molecule type" value="Genomic_DNA"/>
</dbReference>
<evidence type="ECO:0008006" key="5">
    <source>
        <dbReference type="Google" id="ProtNLM"/>
    </source>
</evidence>
<feature type="region of interest" description="Disordered" evidence="1">
    <location>
        <begin position="38"/>
        <end position="80"/>
    </location>
</feature>
<proteinExistence type="predicted"/>
<reference evidence="3 4" key="1">
    <citation type="submission" date="2024-09" db="EMBL/GenBank/DDBJ databases">
        <authorList>
            <person name="Sun Q."/>
            <person name="Mori K."/>
        </authorList>
    </citation>
    <scope>NUCLEOTIDE SEQUENCE [LARGE SCALE GENOMIC DNA]</scope>
    <source>
        <strain evidence="3 4">JCM 4414</strain>
    </source>
</reference>
<accession>A0ABV5QIX8</accession>
<sequence>MSIRSRLATVTAALALGAGLFAAPTAHAQSICDGPEPPSWCDGGGVEDPPADYSPQGKLNSASRAPGGVNVSGWASDPDGTGPVRVKITVGGTWVATLDANQSGGAFSGFVGVPTATGQVCATALNTGYGTNKSLGCSVSVDHDPVGNLDGYRIDGNSVTMWGWALDPDTAQSTQVYVQYSDGNTYGPYPANLTRTDVGAAHPGYGDAHGFQFTFTPTQIHRCYTAWTVNAVDLHAGADKSVGGYFCS</sequence>
<dbReference type="Proteomes" id="UP001589716">
    <property type="component" value="Unassembled WGS sequence"/>
</dbReference>
<dbReference type="RefSeq" id="WP_345486447.1">
    <property type="nucleotide sequence ID" value="NZ_BAAAWU010000001.1"/>
</dbReference>
<evidence type="ECO:0000313" key="4">
    <source>
        <dbReference type="Proteomes" id="UP001589716"/>
    </source>
</evidence>
<evidence type="ECO:0000256" key="1">
    <source>
        <dbReference type="SAM" id="MobiDB-lite"/>
    </source>
</evidence>